<proteinExistence type="predicted"/>
<sequence>MCGRTLEAGAVAGVTNIRNPISLARAVMEQSENVLLAGKGAMNFAREQNITFEEDTYFDTDERRRQLIEAQQKAAGNNTGKGTVGAVALDEHGNLAVATSTGGITNKKYGRVGDSPVIGGGTYANNQSCAVSCTGDGEFFIRLVTAYDVASLVQYKNTKLGDACDIAIRKLTTLGGEGGLIALDTQGNVQLVFNCESMLRAWKNHQGQGSVGIWQEPE</sequence>
<keyword evidence="1" id="KW-0378">Hydrolase</keyword>
<dbReference type="PANTHER" id="PTHR10188">
    <property type="entry name" value="L-ASPARAGINASE"/>
    <property type="match status" value="1"/>
</dbReference>
<gene>
    <name evidence="1" type="primary">iaaA_1</name>
    <name evidence="1" type="ORF">DYBT9623_00163</name>
</gene>
<dbReference type="PANTHER" id="PTHR10188:SF6">
    <property type="entry name" value="N(4)-(BETA-N-ACETYLGLUCOSAMINYL)-L-ASPARAGINASE"/>
    <property type="match status" value="1"/>
</dbReference>
<dbReference type="EMBL" id="CAJRAU010000001">
    <property type="protein sequence ID" value="CAG5067442.1"/>
    <property type="molecule type" value="Genomic_DNA"/>
</dbReference>
<accession>A0ABM8UIX0</accession>
<dbReference type="Gene3D" id="3.60.20.30">
    <property type="entry name" value="(Glycosyl)asparaginase"/>
    <property type="match status" value="1"/>
</dbReference>
<keyword evidence="2" id="KW-1185">Reference proteome</keyword>
<dbReference type="InterPro" id="IPR029055">
    <property type="entry name" value="Ntn_hydrolases_N"/>
</dbReference>
<dbReference type="InterPro" id="IPR000246">
    <property type="entry name" value="Peptidase_T2"/>
</dbReference>
<dbReference type="Proteomes" id="UP000679725">
    <property type="component" value="Unassembled WGS sequence"/>
</dbReference>
<organism evidence="1 2">
    <name type="scientific">Dyadobacter linearis</name>
    <dbReference type="NCBI Taxonomy" id="2823330"/>
    <lineage>
        <taxon>Bacteria</taxon>
        <taxon>Pseudomonadati</taxon>
        <taxon>Bacteroidota</taxon>
        <taxon>Cytophagia</taxon>
        <taxon>Cytophagales</taxon>
        <taxon>Spirosomataceae</taxon>
        <taxon>Dyadobacter</taxon>
    </lineage>
</organism>
<dbReference type="GO" id="GO:0008798">
    <property type="term" value="F:beta-aspartyl-peptidase activity"/>
    <property type="evidence" value="ECO:0007669"/>
    <property type="project" value="UniProtKB-EC"/>
</dbReference>
<evidence type="ECO:0000313" key="1">
    <source>
        <dbReference type="EMBL" id="CAG5067442.1"/>
    </source>
</evidence>
<reference evidence="1 2" key="1">
    <citation type="submission" date="2021-04" db="EMBL/GenBank/DDBJ databases">
        <authorList>
            <person name="Rodrigo-Torres L."/>
            <person name="Arahal R. D."/>
            <person name="Lucena T."/>
        </authorList>
    </citation>
    <scope>NUCLEOTIDE SEQUENCE [LARGE SCALE GENOMIC DNA]</scope>
    <source>
        <strain evidence="1 2">CECT 9623</strain>
    </source>
</reference>
<protein>
    <submittedName>
        <fullName evidence="1">Isoaspartyl peptidase</fullName>
        <ecNumber evidence="1">3.4.19.5</ecNumber>
    </submittedName>
</protein>
<dbReference type="Pfam" id="PF01112">
    <property type="entry name" value="Asparaginase_2"/>
    <property type="match status" value="1"/>
</dbReference>
<dbReference type="EC" id="3.4.19.5" evidence="1"/>
<name>A0ABM8UIX0_9BACT</name>
<evidence type="ECO:0000313" key="2">
    <source>
        <dbReference type="Proteomes" id="UP000679725"/>
    </source>
</evidence>
<dbReference type="SUPFAM" id="SSF56235">
    <property type="entry name" value="N-terminal nucleophile aminohydrolases (Ntn hydrolases)"/>
    <property type="match status" value="1"/>
</dbReference>
<comment type="caution">
    <text evidence="1">The sequence shown here is derived from an EMBL/GenBank/DDBJ whole genome shotgun (WGS) entry which is preliminary data.</text>
</comment>